<dbReference type="Proteomes" id="UP000052013">
    <property type="component" value="Unassembled WGS sequence"/>
</dbReference>
<evidence type="ECO:0000313" key="3">
    <source>
        <dbReference type="EMBL" id="KRL66489.1"/>
    </source>
</evidence>
<dbReference type="InterPro" id="IPR047057">
    <property type="entry name" value="MerR_fam"/>
</dbReference>
<evidence type="ECO:0000259" key="2">
    <source>
        <dbReference type="PROSITE" id="PS50937"/>
    </source>
</evidence>
<dbReference type="AlphaFoldDB" id="A0A0R1SCX0"/>
<dbReference type="GO" id="GO:0003700">
    <property type="term" value="F:DNA-binding transcription factor activity"/>
    <property type="evidence" value="ECO:0007669"/>
    <property type="project" value="InterPro"/>
</dbReference>
<dbReference type="InterPro" id="IPR009061">
    <property type="entry name" value="DNA-bd_dom_put_sf"/>
</dbReference>
<dbReference type="STRING" id="1423739.FC85_GL002795"/>
<dbReference type="GO" id="GO:0003677">
    <property type="term" value="F:DNA binding"/>
    <property type="evidence" value="ECO:0007669"/>
    <property type="project" value="UniProtKB-KW"/>
</dbReference>
<name>A0A0R1SCX0_9LACO</name>
<dbReference type="PANTHER" id="PTHR30204:SF98">
    <property type="entry name" value="HTH-TYPE TRANSCRIPTIONAL REGULATOR ADHR"/>
    <property type="match status" value="1"/>
</dbReference>
<dbReference type="PANTHER" id="PTHR30204">
    <property type="entry name" value="REDOX-CYCLING DRUG-SENSING TRANSCRIPTIONAL ACTIVATOR SOXR"/>
    <property type="match status" value="1"/>
</dbReference>
<dbReference type="Gene3D" id="1.10.1660.10">
    <property type="match status" value="1"/>
</dbReference>
<dbReference type="PRINTS" id="PR00040">
    <property type="entry name" value="HTHMERR"/>
</dbReference>
<dbReference type="PROSITE" id="PS00552">
    <property type="entry name" value="HTH_MERR_1"/>
    <property type="match status" value="1"/>
</dbReference>
<dbReference type="SMART" id="SM00422">
    <property type="entry name" value="HTH_MERR"/>
    <property type="match status" value="1"/>
</dbReference>
<proteinExistence type="predicted"/>
<dbReference type="SUPFAM" id="SSF46955">
    <property type="entry name" value="Putative DNA-binding domain"/>
    <property type="match status" value="1"/>
</dbReference>
<dbReference type="Pfam" id="PF13411">
    <property type="entry name" value="MerR_1"/>
    <property type="match status" value="1"/>
</dbReference>
<dbReference type="PATRIC" id="fig|1423739.3.peg.2908"/>
<dbReference type="CDD" id="cd01109">
    <property type="entry name" value="HTH_YyaN"/>
    <property type="match status" value="1"/>
</dbReference>
<evidence type="ECO:0000256" key="1">
    <source>
        <dbReference type="ARBA" id="ARBA00023125"/>
    </source>
</evidence>
<dbReference type="EMBL" id="AZEY01000041">
    <property type="protein sequence ID" value="KRL66489.1"/>
    <property type="molecule type" value="Genomic_DNA"/>
</dbReference>
<dbReference type="InterPro" id="IPR000551">
    <property type="entry name" value="MerR-type_HTH_dom"/>
</dbReference>
<feature type="domain" description="HTH merR-type" evidence="2">
    <location>
        <begin position="2"/>
        <end position="70"/>
    </location>
</feature>
<reference evidence="3 4" key="1">
    <citation type="journal article" date="2015" name="Genome Announc.">
        <title>Expanding the biotechnology potential of lactobacilli through comparative genomics of 213 strains and associated genera.</title>
        <authorList>
            <person name="Sun Z."/>
            <person name="Harris H.M."/>
            <person name="McCann A."/>
            <person name="Guo C."/>
            <person name="Argimon S."/>
            <person name="Zhang W."/>
            <person name="Yang X."/>
            <person name="Jeffery I.B."/>
            <person name="Cooney J.C."/>
            <person name="Kagawa T.F."/>
            <person name="Liu W."/>
            <person name="Song Y."/>
            <person name="Salvetti E."/>
            <person name="Wrobel A."/>
            <person name="Rasinkangas P."/>
            <person name="Parkhill J."/>
            <person name="Rea M.C."/>
            <person name="O'Sullivan O."/>
            <person name="Ritari J."/>
            <person name="Douillard F.P."/>
            <person name="Paul Ross R."/>
            <person name="Yang R."/>
            <person name="Briner A.E."/>
            <person name="Felis G.E."/>
            <person name="de Vos W.M."/>
            <person name="Barrangou R."/>
            <person name="Klaenhammer T.R."/>
            <person name="Caufield P.W."/>
            <person name="Cui Y."/>
            <person name="Zhang H."/>
            <person name="O'Toole P.W."/>
        </authorList>
    </citation>
    <scope>NUCLEOTIDE SEQUENCE [LARGE SCALE GENOMIC DNA]</scope>
    <source>
        <strain evidence="3 4">DSM 14421</strain>
    </source>
</reference>
<sequence>MTYAIGEFSKIVGLSIDTLRYYEKEGLIYPQRTANNLRAYTDHDIQWINFIKRLKLTGMPIRNIKTYATLRYQGNTTIDERLILLNDQKSRLAAEQAKLQAHIDFLDKKLILITR</sequence>
<comment type="caution">
    <text evidence="3">The sequence shown here is derived from an EMBL/GenBank/DDBJ whole genome shotgun (WGS) entry which is preliminary data.</text>
</comment>
<keyword evidence="1" id="KW-0238">DNA-binding</keyword>
<accession>A0A0R1SCX0</accession>
<gene>
    <name evidence="3" type="ORF">FC85_GL002795</name>
</gene>
<protein>
    <submittedName>
        <fullName evidence="3">Transcriptional regulator, MerR family</fullName>
    </submittedName>
</protein>
<evidence type="ECO:0000313" key="4">
    <source>
        <dbReference type="Proteomes" id="UP000052013"/>
    </source>
</evidence>
<dbReference type="PROSITE" id="PS50937">
    <property type="entry name" value="HTH_MERR_2"/>
    <property type="match status" value="1"/>
</dbReference>
<organism evidence="3 4">
    <name type="scientific">Lentilactobacillus diolivorans DSM 14421</name>
    <dbReference type="NCBI Taxonomy" id="1423739"/>
    <lineage>
        <taxon>Bacteria</taxon>
        <taxon>Bacillati</taxon>
        <taxon>Bacillota</taxon>
        <taxon>Bacilli</taxon>
        <taxon>Lactobacillales</taxon>
        <taxon>Lactobacillaceae</taxon>
        <taxon>Lentilactobacillus</taxon>
    </lineage>
</organism>